<dbReference type="AlphaFoldDB" id="A0A831RM38"/>
<dbReference type="InterPro" id="IPR050428">
    <property type="entry name" value="TCS_sensor_his_kinase"/>
</dbReference>
<reference evidence="15" key="1">
    <citation type="journal article" date="2020" name="mSystems">
        <title>Genome- and Community-Level Interaction Insights into Carbon Utilization and Element Cycling Functions of Hydrothermarchaeota in Hydrothermal Sediment.</title>
        <authorList>
            <person name="Zhou Z."/>
            <person name="Liu Y."/>
            <person name="Xu W."/>
            <person name="Pan J."/>
            <person name="Luo Z.H."/>
            <person name="Li M."/>
        </authorList>
    </citation>
    <scope>NUCLEOTIDE SEQUENCE [LARGE SCALE GENOMIC DNA]</scope>
    <source>
        <strain evidence="15">HyVt-443</strain>
    </source>
</reference>
<gene>
    <name evidence="15" type="ORF">ENI96_05930</name>
</gene>
<comment type="catalytic activity">
    <reaction evidence="1">
        <text>ATP + protein L-histidine = ADP + protein N-phospho-L-histidine.</text>
        <dbReference type="EC" id="2.7.13.3"/>
    </reaction>
</comment>
<dbReference type="InterPro" id="IPR005467">
    <property type="entry name" value="His_kinase_dom"/>
</dbReference>
<keyword evidence="4" id="KW-0597">Phosphoprotein</keyword>
<evidence type="ECO:0000256" key="1">
    <source>
        <dbReference type="ARBA" id="ARBA00000085"/>
    </source>
</evidence>
<dbReference type="Pfam" id="PF00672">
    <property type="entry name" value="HAMP"/>
    <property type="match status" value="1"/>
</dbReference>
<dbReference type="InterPro" id="IPR003661">
    <property type="entry name" value="HisK_dim/P_dom"/>
</dbReference>
<evidence type="ECO:0000256" key="8">
    <source>
        <dbReference type="ARBA" id="ARBA00022989"/>
    </source>
</evidence>
<keyword evidence="11" id="KW-0175">Coiled coil</keyword>
<comment type="caution">
    <text evidence="15">The sequence shown here is derived from an EMBL/GenBank/DDBJ whole genome shotgun (WGS) entry which is preliminary data.</text>
</comment>
<comment type="subcellular location">
    <subcellularLocation>
        <location evidence="2">Membrane</location>
    </subcellularLocation>
</comment>
<evidence type="ECO:0000256" key="11">
    <source>
        <dbReference type="SAM" id="Coils"/>
    </source>
</evidence>
<evidence type="ECO:0000256" key="10">
    <source>
        <dbReference type="ARBA" id="ARBA00023136"/>
    </source>
</evidence>
<dbReference type="InterPro" id="IPR036097">
    <property type="entry name" value="HisK_dim/P_sf"/>
</dbReference>
<dbReference type="PROSITE" id="PS50109">
    <property type="entry name" value="HIS_KIN"/>
    <property type="match status" value="1"/>
</dbReference>
<dbReference type="Proteomes" id="UP000886251">
    <property type="component" value="Unassembled WGS sequence"/>
</dbReference>
<evidence type="ECO:0000256" key="9">
    <source>
        <dbReference type="ARBA" id="ARBA00023012"/>
    </source>
</evidence>
<protein>
    <recommendedName>
        <fullName evidence="3">histidine kinase</fullName>
        <ecNumber evidence="3">2.7.13.3</ecNumber>
    </recommendedName>
</protein>
<dbReference type="PANTHER" id="PTHR45436:SF8">
    <property type="entry name" value="HISTIDINE KINASE"/>
    <property type="match status" value="1"/>
</dbReference>
<dbReference type="InterPro" id="IPR003660">
    <property type="entry name" value="HAMP_dom"/>
</dbReference>
<dbReference type="GO" id="GO:0005886">
    <property type="term" value="C:plasma membrane"/>
    <property type="evidence" value="ECO:0007669"/>
    <property type="project" value="TreeGrafter"/>
</dbReference>
<evidence type="ECO:0000256" key="2">
    <source>
        <dbReference type="ARBA" id="ARBA00004370"/>
    </source>
</evidence>
<dbReference type="EC" id="2.7.13.3" evidence="3"/>
<evidence type="ECO:0000256" key="12">
    <source>
        <dbReference type="SAM" id="Phobius"/>
    </source>
</evidence>
<feature type="transmembrane region" description="Helical" evidence="12">
    <location>
        <begin position="12"/>
        <end position="36"/>
    </location>
</feature>
<sequence>MSDTPSLLHSSSFRLALVYMGLFGTSVLLLLGFIYWSTAAYIWKQADATLDAEITGLAERYRRDGLAGLSDTISERLSRRPTGSSIYLLTGRGGTPVVGNLNRWPDARPDADGWLDFQLGSSTDGREAVHRARARVFDLPGGYRLLVGRDLFELEEVEDRIIRALVWGLLMTLILAVAGGIMMSRSSARRIEQINRTARRIMNGDLSQRIPVRHTGDEFDDLAQNLNHMLDRIQSLMENVRRVSDNIAHDLRTPLARLRHRLETLRRQSEEAGGDPAMIQQAIAESDRLLATFNALLRIARIETRERRDDFEPVEMEPLLRDLAEFYQPLAEENHQQLQLETVAGVRVPGDRDLLFQAVANLVDNAIKYTPPGGHILLRLRRDGDHGELVVADNGPGIPEQERDRVFQRFYRLEQSRTTEGSGLGLSLVQAVAAIHGIGIELQDNHPG</sequence>
<dbReference type="SUPFAM" id="SSF55874">
    <property type="entry name" value="ATPase domain of HSP90 chaperone/DNA topoisomerase II/histidine kinase"/>
    <property type="match status" value="1"/>
</dbReference>
<keyword evidence="6 12" id="KW-0812">Transmembrane</keyword>
<evidence type="ECO:0000256" key="5">
    <source>
        <dbReference type="ARBA" id="ARBA00022679"/>
    </source>
</evidence>
<dbReference type="CDD" id="cd06225">
    <property type="entry name" value="HAMP"/>
    <property type="match status" value="1"/>
</dbReference>
<accession>A0A831RM38</accession>
<dbReference type="Gene3D" id="1.10.287.130">
    <property type="match status" value="1"/>
</dbReference>
<evidence type="ECO:0000259" key="14">
    <source>
        <dbReference type="PROSITE" id="PS50885"/>
    </source>
</evidence>
<dbReference type="InterPro" id="IPR036890">
    <property type="entry name" value="HATPase_C_sf"/>
</dbReference>
<feature type="non-terminal residue" evidence="15">
    <location>
        <position position="448"/>
    </location>
</feature>
<dbReference type="SMART" id="SM00387">
    <property type="entry name" value="HATPase_c"/>
    <property type="match status" value="1"/>
</dbReference>
<evidence type="ECO:0000259" key="13">
    <source>
        <dbReference type="PROSITE" id="PS50109"/>
    </source>
</evidence>
<organism evidence="15">
    <name type="scientific">Sedimenticola thiotaurini</name>
    <dbReference type="NCBI Taxonomy" id="1543721"/>
    <lineage>
        <taxon>Bacteria</taxon>
        <taxon>Pseudomonadati</taxon>
        <taxon>Pseudomonadota</taxon>
        <taxon>Gammaproteobacteria</taxon>
        <taxon>Chromatiales</taxon>
        <taxon>Sedimenticolaceae</taxon>
        <taxon>Sedimenticola</taxon>
    </lineage>
</organism>
<keyword evidence="9" id="KW-0902">Two-component regulatory system</keyword>
<evidence type="ECO:0000256" key="6">
    <source>
        <dbReference type="ARBA" id="ARBA00022692"/>
    </source>
</evidence>
<proteinExistence type="predicted"/>
<feature type="domain" description="Histidine kinase" evidence="13">
    <location>
        <begin position="246"/>
        <end position="448"/>
    </location>
</feature>
<dbReference type="Gene3D" id="6.10.340.10">
    <property type="match status" value="1"/>
</dbReference>
<dbReference type="CDD" id="cd00082">
    <property type="entry name" value="HisKA"/>
    <property type="match status" value="1"/>
</dbReference>
<dbReference type="Gene3D" id="3.30.565.10">
    <property type="entry name" value="Histidine kinase-like ATPase, C-terminal domain"/>
    <property type="match status" value="1"/>
</dbReference>
<dbReference type="SUPFAM" id="SSF47384">
    <property type="entry name" value="Homodimeric domain of signal transducing histidine kinase"/>
    <property type="match status" value="1"/>
</dbReference>
<dbReference type="PROSITE" id="PS50885">
    <property type="entry name" value="HAMP"/>
    <property type="match status" value="1"/>
</dbReference>
<evidence type="ECO:0000256" key="7">
    <source>
        <dbReference type="ARBA" id="ARBA00022777"/>
    </source>
</evidence>
<evidence type="ECO:0000256" key="3">
    <source>
        <dbReference type="ARBA" id="ARBA00012438"/>
    </source>
</evidence>
<dbReference type="InterPro" id="IPR003594">
    <property type="entry name" value="HATPase_dom"/>
</dbReference>
<dbReference type="Pfam" id="PF02518">
    <property type="entry name" value="HATPase_c"/>
    <property type="match status" value="1"/>
</dbReference>
<dbReference type="SMART" id="SM00304">
    <property type="entry name" value="HAMP"/>
    <property type="match status" value="1"/>
</dbReference>
<keyword evidence="8 12" id="KW-1133">Transmembrane helix</keyword>
<keyword evidence="7" id="KW-0418">Kinase</keyword>
<dbReference type="InterPro" id="IPR004358">
    <property type="entry name" value="Sig_transdc_His_kin-like_C"/>
</dbReference>
<dbReference type="EMBL" id="DRKP01000065">
    <property type="protein sequence ID" value="HEB95953.1"/>
    <property type="molecule type" value="Genomic_DNA"/>
</dbReference>
<dbReference type="Pfam" id="PF00512">
    <property type="entry name" value="HisKA"/>
    <property type="match status" value="1"/>
</dbReference>
<dbReference type="SUPFAM" id="SSF158472">
    <property type="entry name" value="HAMP domain-like"/>
    <property type="match status" value="1"/>
</dbReference>
<feature type="coiled-coil region" evidence="11">
    <location>
        <begin position="219"/>
        <end position="275"/>
    </location>
</feature>
<feature type="domain" description="HAMP" evidence="14">
    <location>
        <begin position="185"/>
        <end position="238"/>
    </location>
</feature>
<keyword evidence="5" id="KW-0808">Transferase</keyword>
<keyword evidence="10 12" id="KW-0472">Membrane</keyword>
<dbReference type="PANTHER" id="PTHR45436">
    <property type="entry name" value="SENSOR HISTIDINE KINASE YKOH"/>
    <property type="match status" value="1"/>
</dbReference>
<dbReference type="PRINTS" id="PR00344">
    <property type="entry name" value="BCTRLSENSOR"/>
</dbReference>
<dbReference type="SMART" id="SM00388">
    <property type="entry name" value="HisKA"/>
    <property type="match status" value="1"/>
</dbReference>
<dbReference type="GO" id="GO:0000155">
    <property type="term" value="F:phosphorelay sensor kinase activity"/>
    <property type="evidence" value="ECO:0007669"/>
    <property type="project" value="InterPro"/>
</dbReference>
<feature type="transmembrane region" description="Helical" evidence="12">
    <location>
        <begin position="164"/>
        <end position="183"/>
    </location>
</feature>
<evidence type="ECO:0000256" key="4">
    <source>
        <dbReference type="ARBA" id="ARBA00022553"/>
    </source>
</evidence>
<evidence type="ECO:0000313" key="15">
    <source>
        <dbReference type="EMBL" id="HEB95953.1"/>
    </source>
</evidence>
<name>A0A831RM38_9GAMM</name>